<keyword evidence="2" id="KW-1185">Reference proteome</keyword>
<comment type="caution">
    <text evidence="1">The sequence shown here is derived from an EMBL/GenBank/DDBJ whole genome shotgun (WGS) entry which is preliminary data.</text>
</comment>
<dbReference type="PANTHER" id="PTHR12110:SF41">
    <property type="entry name" value="INOSOSE DEHYDRATASE"/>
    <property type="match status" value="1"/>
</dbReference>
<dbReference type="GO" id="GO:0016853">
    <property type="term" value="F:isomerase activity"/>
    <property type="evidence" value="ECO:0007669"/>
    <property type="project" value="UniProtKB-KW"/>
</dbReference>
<sequence>MKHKFAVQLYTLREELKTGIRPIFKTIKEMGWAGVQISGLPKDYDPNEIALGLKENKLLAAGIHVSLNRLLNDFKAVLNEANLYGTKDIILPHVAAEFRNCEQYKEIKKLLNQLAKDEPEYRFSYHNHAFEFDIDIDGQDALSYILDPLDDNRILAEIDVFWIKKAGIEPLEYIKRYEKRMPIIHLKDMTDDERQTFAEVGTGVIDFLPIFQWGEVNGIEWYVVEQDICEGPPLRCLETSLRNLTQFAEKISGSTSR</sequence>
<dbReference type="Gene3D" id="3.20.20.150">
    <property type="entry name" value="Divalent-metal-dependent TIM barrel enzymes"/>
    <property type="match status" value="1"/>
</dbReference>
<organism evidence="1 2">
    <name type="scientific">Metabacillus niabensis</name>
    <dbReference type="NCBI Taxonomy" id="324854"/>
    <lineage>
        <taxon>Bacteria</taxon>
        <taxon>Bacillati</taxon>
        <taxon>Bacillota</taxon>
        <taxon>Bacilli</taxon>
        <taxon>Bacillales</taxon>
        <taxon>Bacillaceae</taxon>
        <taxon>Metabacillus</taxon>
    </lineage>
</organism>
<name>A0ABT9Z302_9BACI</name>
<evidence type="ECO:0000313" key="1">
    <source>
        <dbReference type="EMBL" id="MDQ0226177.1"/>
    </source>
</evidence>
<dbReference type="PANTHER" id="PTHR12110">
    <property type="entry name" value="HYDROXYPYRUVATE ISOMERASE"/>
    <property type="match status" value="1"/>
</dbReference>
<dbReference type="EMBL" id="JAUSTZ010000004">
    <property type="protein sequence ID" value="MDQ0226177.1"/>
    <property type="molecule type" value="Genomic_DNA"/>
</dbReference>
<dbReference type="InterPro" id="IPR036237">
    <property type="entry name" value="Xyl_isomerase-like_sf"/>
</dbReference>
<gene>
    <name evidence="1" type="ORF">J2S02_002522</name>
</gene>
<dbReference type="InterPro" id="IPR050312">
    <property type="entry name" value="IolE/XylAMocC-like"/>
</dbReference>
<protein>
    <submittedName>
        <fullName evidence="1">Sugar phosphate isomerase/epimerase</fullName>
    </submittedName>
</protein>
<evidence type="ECO:0000313" key="2">
    <source>
        <dbReference type="Proteomes" id="UP001232245"/>
    </source>
</evidence>
<dbReference type="RefSeq" id="WP_095301915.1">
    <property type="nucleotide sequence ID" value="NZ_CADEPK010000228.1"/>
</dbReference>
<accession>A0ABT9Z302</accession>
<reference evidence="1 2" key="1">
    <citation type="submission" date="2023-07" db="EMBL/GenBank/DDBJ databases">
        <title>Genomic Encyclopedia of Type Strains, Phase IV (KMG-IV): sequencing the most valuable type-strain genomes for metagenomic binning, comparative biology and taxonomic classification.</title>
        <authorList>
            <person name="Goeker M."/>
        </authorList>
    </citation>
    <scope>NUCLEOTIDE SEQUENCE [LARGE SCALE GENOMIC DNA]</scope>
    <source>
        <strain evidence="1 2">DSM 17723</strain>
    </source>
</reference>
<keyword evidence="1" id="KW-0413">Isomerase</keyword>
<proteinExistence type="predicted"/>
<dbReference type="Proteomes" id="UP001232245">
    <property type="component" value="Unassembled WGS sequence"/>
</dbReference>
<dbReference type="SUPFAM" id="SSF51658">
    <property type="entry name" value="Xylose isomerase-like"/>
    <property type="match status" value="1"/>
</dbReference>